<dbReference type="AlphaFoldDB" id="A0A5E4PK89"/>
<dbReference type="CDD" id="cd06558">
    <property type="entry name" value="crotonase-like"/>
    <property type="match status" value="1"/>
</dbReference>
<dbReference type="SUPFAM" id="SSF52096">
    <property type="entry name" value="ClpP/crotonase"/>
    <property type="match status" value="1"/>
</dbReference>
<dbReference type="RefSeq" id="WP_148340382.1">
    <property type="nucleotide sequence ID" value="NZ_LR699120.1"/>
</dbReference>
<dbReference type="EMBL" id="LR699120">
    <property type="protein sequence ID" value="VVC76975.1"/>
    <property type="molecule type" value="Genomic_DNA"/>
</dbReference>
<keyword evidence="6" id="KW-1185">Reference proteome</keyword>
<protein>
    <recommendedName>
        <fullName evidence="2">3-hydroxyisobutyryl-CoA hydrolase</fullName>
        <ecNumber evidence="2">3.1.2.4</ecNumber>
    </recommendedName>
</protein>
<feature type="domain" description="Enoyl-CoA hydratase/isomerase" evidence="4">
    <location>
        <begin position="20"/>
        <end position="346"/>
    </location>
</feature>
<evidence type="ECO:0000256" key="2">
    <source>
        <dbReference type="ARBA" id="ARBA00011915"/>
    </source>
</evidence>
<dbReference type="Pfam" id="PF16113">
    <property type="entry name" value="ECH_2"/>
    <property type="match status" value="1"/>
</dbReference>
<evidence type="ECO:0000256" key="3">
    <source>
        <dbReference type="ARBA" id="ARBA00022801"/>
    </source>
</evidence>
<reference evidence="5 6" key="1">
    <citation type="submission" date="2019-08" db="EMBL/GenBank/DDBJ databases">
        <authorList>
            <person name="Guy L."/>
        </authorList>
    </citation>
    <scope>NUCLEOTIDE SEQUENCE [LARGE SCALE GENOMIC DNA]</scope>
    <source>
        <strain evidence="5 6">SGT-108</strain>
    </source>
</reference>
<dbReference type="OrthoDB" id="9790967at2"/>
<evidence type="ECO:0000313" key="5">
    <source>
        <dbReference type="EMBL" id="VVC76975.1"/>
    </source>
</evidence>
<dbReference type="InterPro" id="IPR029045">
    <property type="entry name" value="ClpP/crotonase-like_dom_sf"/>
</dbReference>
<comment type="catalytic activity">
    <reaction evidence="1">
        <text>3-hydroxy-2-methylpropanoyl-CoA + H2O = 3-hydroxy-2-methylpropanoate + CoA + H(+)</text>
        <dbReference type="Rhea" id="RHEA:20888"/>
        <dbReference type="ChEBI" id="CHEBI:11805"/>
        <dbReference type="ChEBI" id="CHEBI:15377"/>
        <dbReference type="ChEBI" id="CHEBI:15378"/>
        <dbReference type="ChEBI" id="CHEBI:57287"/>
        <dbReference type="ChEBI" id="CHEBI:57340"/>
        <dbReference type="EC" id="3.1.2.4"/>
    </reaction>
</comment>
<accession>A0A5E4PK89</accession>
<dbReference type="Proteomes" id="UP000324194">
    <property type="component" value="Chromosome 2"/>
</dbReference>
<dbReference type="EC" id="3.1.2.4" evidence="2"/>
<organism evidence="5 6">
    <name type="scientific">Aquicella siphonis</name>
    <dbReference type="NCBI Taxonomy" id="254247"/>
    <lineage>
        <taxon>Bacteria</taxon>
        <taxon>Pseudomonadati</taxon>
        <taxon>Pseudomonadota</taxon>
        <taxon>Gammaproteobacteria</taxon>
        <taxon>Legionellales</taxon>
        <taxon>Coxiellaceae</taxon>
        <taxon>Aquicella</taxon>
    </lineage>
</organism>
<evidence type="ECO:0000313" key="6">
    <source>
        <dbReference type="Proteomes" id="UP000324194"/>
    </source>
</evidence>
<dbReference type="KEGG" id="asip:AQUSIP_23020"/>
<proteinExistence type="predicted"/>
<keyword evidence="3" id="KW-0378">Hydrolase</keyword>
<dbReference type="PANTHER" id="PTHR43176">
    <property type="entry name" value="3-HYDROXYISOBUTYRYL-COA HYDROLASE-RELATED"/>
    <property type="match status" value="1"/>
</dbReference>
<dbReference type="PANTHER" id="PTHR43176:SF3">
    <property type="entry name" value="3-HYDROXYISOBUTYRYL-COA HYDROLASE, MITOCHONDRIAL"/>
    <property type="match status" value="1"/>
</dbReference>
<sequence>MNTYTEVLFDEMPGQGGSLGVITLNRPAVLNSLNHTMIHAIYKQLRLWEGAEHVKAVLIRAAEGRAFCAGGDLRLTYERIKSHDPVMTNFFRDEYQLNRVIFHYPKPYIALLDGITMGGGVGISIHGSHRIATERLLFAMPETGIGFFPDVGGSYFLPRLAGRIGYYLGLTGARIASDECVQIGIAHQKIARESIPALMNDLIHQPLAGDPKAAVSRIIEAYQVSLQPSLLISEQKVIDYCFGEQTIEEILAALKNSNQSLCQEAVSALEKKSPTSLKISLKAMQEGANMDFDACMRQEYRLVTRFLQDHDFAEGIRAVIIDKDQSPKWQPGTLPAVSSDAVAHYFAPLAEELA</sequence>
<gene>
    <name evidence="5" type="primary">crt_2</name>
    <name evidence="5" type="ORF">AQUSIP_23020</name>
</gene>
<evidence type="ECO:0000259" key="4">
    <source>
        <dbReference type="Pfam" id="PF16113"/>
    </source>
</evidence>
<dbReference type="GO" id="GO:0003860">
    <property type="term" value="F:3-hydroxyisobutyryl-CoA hydrolase activity"/>
    <property type="evidence" value="ECO:0007669"/>
    <property type="project" value="UniProtKB-EC"/>
</dbReference>
<dbReference type="InterPro" id="IPR045004">
    <property type="entry name" value="ECH_dom"/>
</dbReference>
<dbReference type="Gene3D" id="3.90.226.10">
    <property type="entry name" value="2-enoyl-CoA Hydratase, Chain A, domain 1"/>
    <property type="match status" value="1"/>
</dbReference>
<dbReference type="NCBIfam" id="NF004127">
    <property type="entry name" value="PRK05617.1"/>
    <property type="match status" value="1"/>
</dbReference>
<dbReference type="FunFam" id="3.90.226.10:FF:000026">
    <property type="entry name" value="3-hydroxyisobutyryl-CoA hydrolase, mitochondrial"/>
    <property type="match status" value="1"/>
</dbReference>
<evidence type="ECO:0000256" key="1">
    <source>
        <dbReference type="ARBA" id="ARBA00001709"/>
    </source>
</evidence>
<name>A0A5E4PK89_9COXI</name>
<dbReference type="GO" id="GO:0006574">
    <property type="term" value="P:L-valine catabolic process"/>
    <property type="evidence" value="ECO:0007669"/>
    <property type="project" value="TreeGrafter"/>
</dbReference>
<dbReference type="InterPro" id="IPR032259">
    <property type="entry name" value="HIBYL-CoA-H"/>
</dbReference>